<reference evidence="1" key="1">
    <citation type="submission" date="2017-04" db="EMBL/GenBank/DDBJ databases">
        <title>Genome deletions in a multicellular cyanobacterial endosymbiont for morphological adaptation in marine diatoms.</title>
        <authorList>
            <person name="Wang Y."/>
            <person name="Gao H."/>
            <person name="Li R."/>
            <person name="Xu X."/>
        </authorList>
    </citation>
    <scope>NUCLEOTIDE SEQUENCE</scope>
    <source>
        <strain evidence="1">FACHB 800</strain>
    </source>
</reference>
<name>A0A975Y3I5_9NOST</name>
<proteinExistence type="predicted"/>
<dbReference type="EMBL" id="CP021056">
    <property type="protein sequence ID" value="QXE22169.1"/>
    <property type="molecule type" value="Genomic_DNA"/>
</dbReference>
<keyword evidence="2" id="KW-1185">Reference proteome</keyword>
<dbReference type="KEGG" id="rsin:B6N60_00850"/>
<dbReference type="AlphaFoldDB" id="A0A975Y3I5"/>
<gene>
    <name evidence="1" type="ORF">B6N60_00850</name>
</gene>
<sequence length="41" mass="4731">MYLYLIVNGSSESRKLKGVVALINHRVEVKTPHSNLKKLMY</sequence>
<accession>A0A975Y3I5</accession>
<organism evidence="1 2">
    <name type="scientific">Richelia sinica FACHB-800</name>
    <dbReference type="NCBI Taxonomy" id="1357546"/>
    <lineage>
        <taxon>Bacteria</taxon>
        <taxon>Bacillati</taxon>
        <taxon>Cyanobacteriota</taxon>
        <taxon>Cyanophyceae</taxon>
        <taxon>Nostocales</taxon>
        <taxon>Nostocaceae</taxon>
        <taxon>Richelia</taxon>
    </lineage>
</organism>
<protein>
    <submittedName>
        <fullName evidence="1">Uncharacterized protein</fullName>
    </submittedName>
</protein>
<evidence type="ECO:0000313" key="2">
    <source>
        <dbReference type="Proteomes" id="UP000683511"/>
    </source>
</evidence>
<evidence type="ECO:0000313" key="1">
    <source>
        <dbReference type="EMBL" id="QXE22169.1"/>
    </source>
</evidence>
<dbReference type="Proteomes" id="UP000683511">
    <property type="component" value="Chromosome"/>
</dbReference>